<feature type="domain" description="Polysaccharide pyruvyl transferase" evidence="1">
    <location>
        <begin position="33"/>
        <end position="323"/>
    </location>
</feature>
<name>A0A2V3DVH5_9MICC</name>
<evidence type="ECO:0000259" key="1">
    <source>
        <dbReference type="Pfam" id="PF04230"/>
    </source>
</evidence>
<dbReference type="PANTHER" id="PTHR36836:SF1">
    <property type="entry name" value="COLANIC ACID BIOSYNTHESIS PROTEIN WCAK"/>
    <property type="match status" value="1"/>
</dbReference>
<dbReference type="PANTHER" id="PTHR36836">
    <property type="entry name" value="COLANIC ACID BIOSYNTHESIS PROTEIN WCAK"/>
    <property type="match status" value="1"/>
</dbReference>
<dbReference type="OrthoDB" id="9771846at2"/>
<proteinExistence type="predicted"/>
<reference evidence="2 3" key="1">
    <citation type="submission" date="2018-05" db="EMBL/GenBank/DDBJ databases">
        <title>Genetic diversity of glacier-inhabiting Cryobacterium bacteria in China and description of Cryobacterium mengkeensis sp. nov. and Arthrobacter glacialis sp. nov.</title>
        <authorList>
            <person name="Liu Q."/>
            <person name="Xin Y.-H."/>
        </authorList>
    </citation>
    <scope>NUCLEOTIDE SEQUENCE [LARGE SCALE GENOMIC DNA]</scope>
    <source>
        <strain evidence="2 3">GP3</strain>
    </source>
</reference>
<evidence type="ECO:0000313" key="3">
    <source>
        <dbReference type="Proteomes" id="UP000246303"/>
    </source>
</evidence>
<dbReference type="RefSeq" id="WP_110104598.1">
    <property type="nucleotide sequence ID" value="NZ_JACBZZ010000001.1"/>
</dbReference>
<evidence type="ECO:0000313" key="2">
    <source>
        <dbReference type="EMBL" id="PXA69311.1"/>
    </source>
</evidence>
<comment type="caution">
    <text evidence="2">The sequence shown here is derived from an EMBL/GenBank/DDBJ whole genome shotgun (WGS) entry which is preliminary data.</text>
</comment>
<gene>
    <name evidence="2" type="ORF">CVS29_01720</name>
</gene>
<dbReference type="AlphaFoldDB" id="A0A2V3DVH5"/>
<organism evidence="2 3">
    <name type="scientific">Arthrobacter psychrochitiniphilus</name>
    <dbReference type="NCBI Taxonomy" id="291045"/>
    <lineage>
        <taxon>Bacteria</taxon>
        <taxon>Bacillati</taxon>
        <taxon>Actinomycetota</taxon>
        <taxon>Actinomycetes</taxon>
        <taxon>Micrococcales</taxon>
        <taxon>Micrococcaceae</taxon>
        <taxon>Arthrobacter</taxon>
    </lineage>
</organism>
<accession>A0A2V3DVH5</accession>
<keyword evidence="3" id="KW-1185">Reference proteome</keyword>
<protein>
    <recommendedName>
        <fullName evidence="1">Polysaccharide pyruvyl transferase domain-containing protein</fullName>
    </recommendedName>
</protein>
<dbReference type="Proteomes" id="UP000246303">
    <property type="component" value="Unassembled WGS sequence"/>
</dbReference>
<dbReference type="EMBL" id="QHLZ01000001">
    <property type="protein sequence ID" value="PXA69311.1"/>
    <property type="molecule type" value="Genomic_DNA"/>
</dbReference>
<dbReference type="InterPro" id="IPR007345">
    <property type="entry name" value="Polysacch_pyruvyl_Trfase"/>
</dbReference>
<dbReference type="Pfam" id="PF04230">
    <property type="entry name" value="PS_pyruv_trans"/>
    <property type="match status" value="1"/>
</dbReference>
<sequence>MMNGTGAGPAALQPQAPGPLQVLVLWADDSSPNLGVRALGRGTAALVRRVWPDAAITFVNYGHGSPHLPMGRLRSLVREQVTGRRGMQKWLSGFDLVIDTRSGDSFADIYGLKRHSIMTAVAACVRRAGIPLVLGPQTVGPFNSKRGRLLARGSLSSAKVLMVRDAESADASARLGRAVDVQSTDVVFAMEVPQVEKSRDVILNISGLLWNPNPHVDFRSYRDIVTRLHDGLLAQGRQLTLLAHVLDPYPGVGTQQPTSKDNDVPAIREFMNSAQSQAEVLIPKDLDEVRAAVASGNVVIGSRMHACLNALSVGTPAIPLAYSRKFEPLLRDLGWQHTVDLRDTSTDPVAAVLHQLGADAMAGDLAALSENAQRLLLRAEQALRSLS</sequence>